<evidence type="ECO:0000313" key="4">
    <source>
        <dbReference type="EMBL" id="KAG8090575.1"/>
    </source>
</evidence>
<evidence type="ECO:0000256" key="1">
    <source>
        <dbReference type="ARBA" id="ARBA00022786"/>
    </source>
</evidence>
<gene>
    <name evidence="4" type="ORF">GUJ93_ZPchr0011g28542</name>
</gene>
<evidence type="ECO:0000313" key="5">
    <source>
        <dbReference type="Proteomes" id="UP000729402"/>
    </source>
</evidence>
<dbReference type="EMBL" id="JAAALK010000081">
    <property type="protein sequence ID" value="KAG8090575.1"/>
    <property type="molecule type" value="Genomic_DNA"/>
</dbReference>
<sequence>MDGGGYMSERVKVVIDALRTARERGEGKAETLSLAANLVKDWPQSALALHVLGHVRAALGEAKEALDPLIDAAKLARGSLDVAFTLARAYAATEQFDLAVETCEFALGIDNPDDPALHAFVIADSSHLEPSKEARLAVAKQQLRDICADAKSRSVVQMARQRWNGMSEEERRSFLTVSIKEIRAYHQGNTKPSEKLRDLNVAVDFIKGTGEWICWLCPRCRKVFLSSNLFELHVENEHIHELHEWLSSVPKRISDEQTEFIDYWFVSSMTSDVIPTGETEGEKILSKIKNLLLDLNDLKVLSVDLVNNLVKLTKAWVGEGPTVPQHLSCITLLDRGGLHVLGSCLDLLEPLPTVSTGDDEQDSRDPFRPLDVELVKDAFTVYIDENLPRNTVGSSDQDALFSWLSTPLSEDPATSWSCMRQDCLSKGADVLEMLNEKVDSLIEKARHKHLLILTRVNEDYFCAKAKLDIEIMGLDAEVDSLKRELVKVCTYDYRAIILPAMKSYLWAELCNA</sequence>
<accession>A0A8J5WHY6</accession>
<name>A0A8J5WHY6_ZIZPA</name>
<dbReference type="PANTHER" id="PTHR22975:SF19">
    <property type="entry name" value="EXPRESSED PROTEIN"/>
    <property type="match status" value="1"/>
</dbReference>
<dbReference type="PROSITE" id="PS00028">
    <property type="entry name" value="ZINC_FINGER_C2H2_1"/>
    <property type="match status" value="1"/>
</dbReference>
<evidence type="ECO:0000256" key="2">
    <source>
        <dbReference type="ARBA" id="ARBA00022801"/>
    </source>
</evidence>
<protein>
    <recommendedName>
        <fullName evidence="3">C2H2-type domain-containing protein</fullName>
    </recommendedName>
</protein>
<dbReference type="Pfam" id="PF04780">
    <property type="entry name" value="DUF629"/>
    <property type="match status" value="1"/>
</dbReference>
<dbReference type="GO" id="GO:0016787">
    <property type="term" value="F:hydrolase activity"/>
    <property type="evidence" value="ECO:0007669"/>
    <property type="project" value="UniProtKB-KW"/>
</dbReference>
<reference evidence="4" key="2">
    <citation type="submission" date="2021-02" db="EMBL/GenBank/DDBJ databases">
        <authorList>
            <person name="Kimball J.A."/>
            <person name="Haas M.W."/>
            <person name="Macchietto M."/>
            <person name="Kono T."/>
            <person name="Duquette J."/>
            <person name="Shao M."/>
        </authorList>
    </citation>
    <scope>NUCLEOTIDE SEQUENCE</scope>
    <source>
        <tissue evidence="4">Fresh leaf tissue</tissue>
    </source>
</reference>
<comment type="caution">
    <text evidence="4">The sequence shown here is derived from an EMBL/GenBank/DDBJ whole genome shotgun (WGS) entry which is preliminary data.</text>
</comment>
<dbReference type="AlphaFoldDB" id="A0A8J5WHY6"/>
<dbReference type="InterPro" id="IPR006865">
    <property type="entry name" value="DUF629"/>
</dbReference>
<organism evidence="4 5">
    <name type="scientific">Zizania palustris</name>
    <name type="common">Northern wild rice</name>
    <dbReference type="NCBI Taxonomy" id="103762"/>
    <lineage>
        <taxon>Eukaryota</taxon>
        <taxon>Viridiplantae</taxon>
        <taxon>Streptophyta</taxon>
        <taxon>Embryophyta</taxon>
        <taxon>Tracheophyta</taxon>
        <taxon>Spermatophyta</taxon>
        <taxon>Magnoliopsida</taxon>
        <taxon>Liliopsida</taxon>
        <taxon>Poales</taxon>
        <taxon>Poaceae</taxon>
        <taxon>BOP clade</taxon>
        <taxon>Oryzoideae</taxon>
        <taxon>Oryzeae</taxon>
        <taxon>Zizaniinae</taxon>
        <taxon>Zizania</taxon>
    </lineage>
</organism>
<feature type="domain" description="C2H2-type" evidence="3">
    <location>
        <begin position="217"/>
        <end position="238"/>
    </location>
</feature>
<keyword evidence="1" id="KW-0833">Ubl conjugation pathway</keyword>
<evidence type="ECO:0000259" key="3">
    <source>
        <dbReference type="PROSITE" id="PS00028"/>
    </source>
</evidence>
<dbReference type="InterPro" id="IPR013087">
    <property type="entry name" value="Znf_C2H2_type"/>
</dbReference>
<dbReference type="PANTHER" id="PTHR22975">
    <property type="entry name" value="UBIQUITIN SPECIFIC PROTEINASE"/>
    <property type="match status" value="1"/>
</dbReference>
<keyword evidence="5" id="KW-1185">Reference proteome</keyword>
<dbReference type="OrthoDB" id="602812at2759"/>
<proteinExistence type="predicted"/>
<dbReference type="InterPro" id="IPR052398">
    <property type="entry name" value="Ubiquitin_hydrolase_53/54"/>
</dbReference>
<reference evidence="4" key="1">
    <citation type="journal article" date="2021" name="bioRxiv">
        <title>Whole Genome Assembly and Annotation of Northern Wild Rice, Zizania palustris L., Supports a Whole Genome Duplication in the Zizania Genus.</title>
        <authorList>
            <person name="Haas M."/>
            <person name="Kono T."/>
            <person name="Macchietto M."/>
            <person name="Millas R."/>
            <person name="McGilp L."/>
            <person name="Shao M."/>
            <person name="Duquette J."/>
            <person name="Hirsch C.N."/>
            <person name="Kimball J."/>
        </authorList>
    </citation>
    <scope>NUCLEOTIDE SEQUENCE</scope>
    <source>
        <tissue evidence="4">Fresh leaf tissue</tissue>
    </source>
</reference>
<keyword evidence="2" id="KW-0378">Hydrolase</keyword>
<dbReference type="Proteomes" id="UP000729402">
    <property type="component" value="Unassembled WGS sequence"/>
</dbReference>